<dbReference type="EMBL" id="JAPDGR010000178">
    <property type="protein sequence ID" value="KAJ2994297.1"/>
    <property type="molecule type" value="Genomic_DNA"/>
</dbReference>
<evidence type="ECO:0000313" key="2">
    <source>
        <dbReference type="Proteomes" id="UP001143856"/>
    </source>
</evidence>
<comment type="caution">
    <text evidence="1">The sequence shown here is derived from an EMBL/GenBank/DDBJ whole genome shotgun (WGS) entry which is preliminary data.</text>
</comment>
<sequence length="70" mass="7799">MEQGPSNHGPLPDFFVAERGLSFPIHQIKVKIKAKVKVKVKVKAKVKAKVKVKAVRDDSIRRSHSATHTT</sequence>
<evidence type="ECO:0000313" key="1">
    <source>
        <dbReference type="EMBL" id="KAJ2994297.1"/>
    </source>
</evidence>
<dbReference type="Proteomes" id="UP001143856">
    <property type="component" value="Unassembled WGS sequence"/>
</dbReference>
<name>A0ACC1PMT2_9PEZI</name>
<protein>
    <submittedName>
        <fullName evidence="1">Uncharacterized protein</fullName>
    </submittedName>
</protein>
<accession>A0ACC1PMT2</accession>
<organism evidence="1 2">
    <name type="scientific">Xylaria curta</name>
    <dbReference type="NCBI Taxonomy" id="42375"/>
    <lineage>
        <taxon>Eukaryota</taxon>
        <taxon>Fungi</taxon>
        <taxon>Dikarya</taxon>
        <taxon>Ascomycota</taxon>
        <taxon>Pezizomycotina</taxon>
        <taxon>Sordariomycetes</taxon>
        <taxon>Xylariomycetidae</taxon>
        <taxon>Xylariales</taxon>
        <taxon>Xylariaceae</taxon>
        <taxon>Xylaria</taxon>
    </lineage>
</organism>
<gene>
    <name evidence="1" type="ORF">NUW58_g1589</name>
</gene>
<proteinExistence type="predicted"/>
<keyword evidence="2" id="KW-1185">Reference proteome</keyword>
<reference evidence="1" key="1">
    <citation type="submission" date="2022-10" db="EMBL/GenBank/DDBJ databases">
        <title>Genome Sequence of Xylaria curta.</title>
        <authorList>
            <person name="Buettner E."/>
        </authorList>
    </citation>
    <scope>NUCLEOTIDE SEQUENCE</scope>
    <source>
        <strain evidence="1">Babe10</strain>
    </source>
</reference>